<reference evidence="1" key="1">
    <citation type="journal article" date="2020" name="Stud. Mycol.">
        <title>101 Dothideomycetes genomes: a test case for predicting lifestyles and emergence of pathogens.</title>
        <authorList>
            <person name="Haridas S."/>
            <person name="Albert R."/>
            <person name="Binder M."/>
            <person name="Bloem J."/>
            <person name="Labutti K."/>
            <person name="Salamov A."/>
            <person name="Andreopoulos B."/>
            <person name="Baker S."/>
            <person name="Barry K."/>
            <person name="Bills G."/>
            <person name="Bluhm B."/>
            <person name="Cannon C."/>
            <person name="Castanera R."/>
            <person name="Culley D."/>
            <person name="Daum C."/>
            <person name="Ezra D."/>
            <person name="Gonzalez J."/>
            <person name="Henrissat B."/>
            <person name="Kuo A."/>
            <person name="Liang C."/>
            <person name="Lipzen A."/>
            <person name="Lutzoni F."/>
            <person name="Magnuson J."/>
            <person name="Mondo S."/>
            <person name="Nolan M."/>
            <person name="Ohm R."/>
            <person name="Pangilinan J."/>
            <person name="Park H.-J."/>
            <person name="Ramirez L."/>
            <person name="Alfaro M."/>
            <person name="Sun H."/>
            <person name="Tritt A."/>
            <person name="Yoshinaga Y."/>
            <person name="Zwiers L.-H."/>
            <person name="Turgeon B."/>
            <person name="Goodwin S."/>
            <person name="Spatafora J."/>
            <person name="Crous P."/>
            <person name="Grigoriev I."/>
        </authorList>
    </citation>
    <scope>NUCLEOTIDE SEQUENCE</scope>
    <source>
        <strain evidence="1">CBS 116005</strain>
    </source>
</reference>
<protein>
    <submittedName>
        <fullName evidence="1">Uncharacterized protein</fullName>
    </submittedName>
</protein>
<dbReference type="AlphaFoldDB" id="A0A6G1LIZ6"/>
<name>A0A6G1LIZ6_9PEZI</name>
<sequence length="129" mass="14998">MQCQRRHSYRGQVHMHLLYQYLQMRKKVPSMGQSEILHTEARGALTALRQSPSSKRHFFRHVSQSELLGSGSKHGLRLESKISQWTLVQSYVQQFRQEVSHNTGLFSSMVRMTTCSLYNRQELFIIASG</sequence>
<accession>A0A6G1LIZ6</accession>
<gene>
    <name evidence="1" type="ORF">EJ03DRAFT_149636</name>
</gene>
<keyword evidence="2" id="KW-1185">Reference proteome</keyword>
<organism evidence="1 2">
    <name type="scientific">Teratosphaeria nubilosa</name>
    <dbReference type="NCBI Taxonomy" id="161662"/>
    <lineage>
        <taxon>Eukaryota</taxon>
        <taxon>Fungi</taxon>
        <taxon>Dikarya</taxon>
        <taxon>Ascomycota</taxon>
        <taxon>Pezizomycotina</taxon>
        <taxon>Dothideomycetes</taxon>
        <taxon>Dothideomycetidae</taxon>
        <taxon>Mycosphaerellales</taxon>
        <taxon>Teratosphaeriaceae</taxon>
        <taxon>Teratosphaeria</taxon>
    </lineage>
</organism>
<dbReference type="EMBL" id="ML995812">
    <property type="protein sequence ID" value="KAF2772933.1"/>
    <property type="molecule type" value="Genomic_DNA"/>
</dbReference>
<evidence type="ECO:0000313" key="2">
    <source>
        <dbReference type="Proteomes" id="UP000799436"/>
    </source>
</evidence>
<evidence type="ECO:0000313" key="1">
    <source>
        <dbReference type="EMBL" id="KAF2772933.1"/>
    </source>
</evidence>
<proteinExistence type="predicted"/>
<dbReference type="Proteomes" id="UP000799436">
    <property type="component" value="Unassembled WGS sequence"/>
</dbReference>